<dbReference type="GO" id="GO:0000724">
    <property type="term" value="P:double-strand break repair via homologous recombination"/>
    <property type="evidence" value="ECO:0007669"/>
    <property type="project" value="TreeGrafter"/>
</dbReference>
<dbReference type="GO" id="GO:0008270">
    <property type="term" value="F:zinc ion binding"/>
    <property type="evidence" value="ECO:0007669"/>
    <property type="project" value="UniProtKB-KW"/>
</dbReference>
<feature type="compositionally biased region" description="Polar residues" evidence="10">
    <location>
        <begin position="1075"/>
        <end position="1084"/>
    </location>
</feature>
<evidence type="ECO:0000313" key="12">
    <source>
        <dbReference type="EMBL" id="ORX49517.1"/>
    </source>
</evidence>
<feature type="coiled-coil region" evidence="9">
    <location>
        <begin position="1324"/>
        <end position="1352"/>
    </location>
</feature>
<feature type="compositionally biased region" description="Basic residues" evidence="10">
    <location>
        <begin position="537"/>
        <end position="549"/>
    </location>
</feature>
<evidence type="ECO:0000256" key="1">
    <source>
        <dbReference type="ARBA" id="ARBA00004123"/>
    </source>
</evidence>
<sequence length="2046" mass="232784">MPPDSIDPPPVIRDTRCDASKKFGSFNGGLLLKRITKPATDLANLFQSRRKTSETQILSRQPPPWLTKAPSHLDAAPLKYRKLQNGTRTRWDVHDEQDKSPIDTASTRNTSIPRFVYSDDICLSCYHASLDRSPLDPVDLCLACQTPWQVWPRIFFSSLQEHGSPISPVVQPAPATTPTSTRKEKVVPPTQSRQAIAIAKDQTPSKTHQPPASDHSYTFGQAVQVLNINGHWYPASLVNIDGHKVKVHYQDWDDQDEWIIIGSQRLRPAPVTDTPAKPNDLESPSRAVQAPDLSDDDDGLSDFLDEQDSFVAGNPTPLIPEARKSDYVSSTLDTDPTQILNATDVLMTRRMVKQMVDEHGFRPNSFGYHYGRGVAVTYDTIGQDVQGGAKKRQQMEWIGYLREMKQDQVRVWFPDSKQTDWVRCGSRRIRVLTDKEHTDYCALGYDIHGDVDLKRASKKKPRPTKQASVPKKPKSKQPANSEEKESQAPASSAIDADGHLHAADGQPQQSSPAPTATSAAAAPDDSAYQTAPPAPTLKKRPDKKKRAPKKKTDSSVSPAPSTQNAPSIKPARAKPVSEPAPIPAYTTTGAFATRRAMRQLQDEHGFVPNPYGYEYNHPVEILNTRSSKHEYFWERGHLVAMKPGKVCVRYDGWAVEYDEWFMVGSRRIRLASHQPAGEVLDTNTPNPDPDPPLLSQSLSTAPAPENASASAEASQELFLLTELNAEVKDEIRHQRKRRILGPEDYHRLGMVVSVEELQAKEEARLRRKRKHLPDQPSSPNLAAADPTQMALTKKRSRANPSDEARKNIKRKRQPRAPWEQHDSDNASTTDPSSEEELEDEDQGCDEDQDAEIKHGFVANVYGYDYMQHVQVLHLDKKWYEARLLLLDRNRVKIHYCGWPDLFDEYVAIGSRRLQVIENDHEVECAESHFQQRYEDLVRNKKHNDPTKIAKKPARTPRPFKLRRWTLNDVNEGDSDEEEEITKVVCQECHVTIKQFRYYCTYCEATSEADEDDVHNQDCKKSFDLCLQCFDQNFPFWHEHPRSSFAVQPVINTDIGPRPIKGELVTVWEEDVVEQDSLQTQNPSESVPAASDSEPVEDEDRKSSKNQLEASQIFTGGDAVDRGQGYRFLKQWHRRKVCAFCNDDDDTSEDLGKFIGPFVITVVNKNGVMIKRTFWTHDACARYSPEVFCTPDGKWYNVTLALRRGRKVRCTGCKEKGATIGCFESKCHKSFHLPCAQKPVNYFKNGVIFWCPTHEAYYNKIDTYVNVFHCDGCNKNMENESWYSCVPCATSYFSSFDLCAECFDNFPEHHAHDKDHFEETSLEIIKEMEAQKATEAARAKEEIRENNAKARIRPKFLKRRRRRADGTLPVSCCYCGTQTADEWRKGYDGGVLMCAPCYDLALLVDNDGKKNHDAVDDDEEDQPGDSSNYFIYPPPSKDVYGMDLQDQYVSSIDDYTHKPYLTRDALSATKFSDSMTGPRLATYEPQPSQYFSLLFDSTYYDIPGRAPRWASHSGTDYHGTWLPQTVRRALLLYTRENERVLSNFLGRGTDAIECFLLKRRCCGIDINPAAVALSQRNCCFELPVGISEAKYRPIVAQADARRLSGSLFADESFHHILSHPPYKDCVAYSSHLEGDLSRFTNIDDFKEEYENVVKESWRLLKMGRRVTLGIGDNREHCYYIPVSFSLMRQYIDEGFELEELIVKRQRYCSAFGLGTYLCVQFDFLVFTHEFIATFRKIPKENVDRMVDITPTTEEKVAEKVMIKQTMHGIPPSAISRKSVVMGTVWIFKPNDKYSFSKLCISRMVERFGRDDSNWLHLDMDFLSADEAEPPQPSHTLTEVTAMDDENDEQPTISNYEMDRLKRIEENNRTLLQLGLISELSEESDDVIHYDTMMSKPVIADAPLWMMVCPHQTLKISQIKVYRESVVSMAKEACQRLSPKGLFVVGAQDIRDPDTGKLWPLTMLVLEDIERAVDRSVMKLKELVVAVPDGYSRDRKLTIADATTLYHQQNDFENMPVLVDDDANAVNAKQLHDHLPIVHAIYLIFQRL</sequence>
<dbReference type="SMART" id="SM00249">
    <property type="entry name" value="PHD"/>
    <property type="match status" value="1"/>
</dbReference>
<feature type="compositionally biased region" description="Low complexity" evidence="10">
    <location>
        <begin position="167"/>
        <end position="180"/>
    </location>
</feature>
<feature type="region of interest" description="Disordered" evidence="10">
    <location>
        <begin position="763"/>
        <end position="846"/>
    </location>
</feature>
<dbReference type="SUPFAM" id="SSF53335">
    <property type="entry name" value="S-adenosyl-L-methionine-dependent methyltransferases"/>
    <property type="match status" value="1"/>
</dbReference>
<evidence type="ECO:0000313" key="13">
    <source>
        <dbReference type="Proteomes" id="UP000242146"/>
    </source>
</evidence>
<comment type="caution">
    <text evidence="12">The sequence shown here is derived from an EMBL/GenBank/DDBJ whole genome shotgun (WGS) entry which is preliminary data.</text>
</comment>
<keyword evidence="5" id="KW-0863">Zinc-finger</keyword>
<evidence type="ECO:0000256" key="2">
    <source>
        <dbReference type="ARBA" id="ARBA00022723"/>
    </source>
</evidence>
<keyword evidence="7" id="KW-0234">DNA repair</keyword>
<feature type="region of interest" description="Disordered" evidence="10">
    <location>
        <begin position="677"/>
        <end position="713"/>
    </location>
</feature>
<evidence type="ECO:0000256" key="9">
    <source>
        <dbReference type="SAM" id="Coils"/>
    </source>
</evidence>
<feature type="compositionally biased region" description="Acidic residues" evidence="10">
    <location>
        <begin position="832"/>
        <end position="846"/>
    </location>
</feature>
<gene>
    <name evidence="12" type="ORF">DM01DRAFT_1409486</name>
</gene>
<evidence type="ECO:0000256" key="7">
    <source>
        <dbReference type="ARBA" id="ARBA00023204"/>
    </source>
</evidence>
<evidence type="ECO:0000256" key="3">
    <source>
        <dbReference type="ARBA" id="ARBA00022737"/>
    </source>
</evidence>
<keyword evidence="8" id="KW-0539">Nucleus</keyword>
<evidence type="ECO:0000256" key="8">
    <source>
        <dbReference type="ARBA" id="ARBA00023242"/>
    </source>
</evidence>
<feature type="compositionally biased region" description="Low complexity" evidence="10">
    <location>
        <begin position="701"/>
        <end position="713"/>
    </location>
</feature>
<dbReference type="Gene3D" id="2.30.30.140">
    <property type="match status" value="3"/>
</dbReference>
<dbReference type="PANTHER" id="PTHR13763:SF0">
    <property type="entry name" value="BREAST CANCER TYPE 1 SUSCEPTIBILITY PROTEIN"/>
    <property type="match status" value="1"/>
</dbReference>
<evidence type="ECO:0000256" key="6">
    <source>
        <dbReference type="ARBA" id="ARBA00022833"/>
    </source>
</evidence>
<feature type="compositionally biased region" description="Polar residues" evidence="10">
    <location>
        <begin position="554"/>
        <end position="566"/>
    </location>
</feature>
<dbReference type="InterPro" id="IPR013083">
    <property type="entry name" value="Znf_RING/FYVE/PHD"/>
</dbReference>
<reference evidence="12 13" key="1">
    <citation type="submission" date="2016-07" db="EMBL/GenBank/DDBJ databases">
        <title>Pervasive Adenine N6-methylation of Active Genes in Fungi.</title>
        <authorList>
            <consortium name="DOE Joint Genome Institute"/>
            <person name="Mondo S.J."/>
            <person name="Dannebaum R.O."/>
            <person name="Kuo R.C."/>
            <person name="Labutti K."/>
            <person name="Haridas S."/>
            <person name="Kuo A."/>
            <person name="Salamov A."/>
            <person name="Ahrendt S.R."/>
            <person name="Lipzen A."/>
            <person name="Sullivan W."/>
            <person name="Andreopoulos W.B."/>
            <person name="Clum A."/>
            <person name="Lindquist E."/>
            <person name="Daum C."/>
            <person name="Ramamoorthy G.K."/>
            <person name="Gryganskyi A."/>
            <person name="Culley D."/>
            <person name="Magnuson J.K."/>
            <person name="James T.Y."/>
            <person name="O'Malley M.A."/>
            <person name="Stajich J.E."/>
            <person name="Spatafora J.W."/>
            <person name="Visel A."/>
            <person name="Grigoriev I.V."/>
        </authorList>
    </citation>
    <scope>NUCLEOTIDE SEQUENCE [LARGE SCALE GENOMIC DNA]</scope>
    <source>
        <strain evidence="12 13">NRRL 3301</strain>
    </source>
</reference>
<dbReference type="EMBL" id="MCGT01000026">
    <property type="protein sequence ID" value="ORX49517.1"/>
    <property type="molecule type" value="Genomic_DNA"/>
</dbReference>
<dbReference type="OrthoDB" id="161570at2759"/>
<keyword evidence="3" id="KW-0677">Repeat</keyword>
<comment type="subcellular location">
    <subcellularLocation>
        <location evidence="1">Nucleus</location>
    </subcellularLocation>
</comment>
<name>A0A1X2GB01_9FUNG</name>
<feature type="compositionally biased region" description="Acidic residues" evidence="10">
    <location>
        <begin position="293"/>
        <end position="304"/>
    </location>
</feature>
<dbReference type="InterPro" id="IPR043145">
    <property type="entry name" value="Znf_ZZ_sf"/>
</dbReference>
<evidence type="ECO:0000256" key="10">
    <source>
        <dbReference type="SAM" id="MobiDB-lite"/>
    </source>
</evidence>
<keyword evidence="13" id="KW-1185">Reference proteome</keyword>
<dbReference type="Pfam" id="PF13771">
    <property type="entry name" value="zf-HC5HC2H"/>
    <property type="match status" value="1"/>
</dbReference>
<evidence type="ECO:0000256" key="5">
    <source>
        <dbReference type="ARBA" id="ARBA00022771"/>
    </source>
</evidence>
<keyword evidence="4" id="KW-0227">DNA damage</keyword>
<keyword evidence="6" id="KW-0862">Zinc</keyword>
<dbReference type="GO" id="GO:0005634">
    <property type="term" value="C:nucleus"/>
    <property type="evidence" value="ECO:0007669"/>
    <property type="project" value="UniProtKB-SubCell"/>
</dbReference>
<dbReference type="InterPro" id="IPR041292">
    <property type="entry name" value="Tudor_4"/>
</dbReference>
<evidence type="ECO:0000256" key="4">
    <source>
        <dbReference type="ARBA" id="ARBA00022763"/>
    </source>
</evidence>
<feature type="domain" description="PHD-type" evidence="11">
    <location>
        <begin position="1134"/>
        <end position="1254"/>
    </location>
</feature>
<evidence type="ECO:0000259" key="11">
    <source>
        <dbReference type="PROSITE" id="PS51805"/>
    </source>
</evidence>
<feature type="region of interest" description="Disordered" evidence="10">
    <location>
        <begin position="1074"/>
        <end position="1107"/>
    </location>
</feature>
<dbReference type="Gene3D" id="3.30.40.10">
    <property type="entry name" value="Zinc/RING finger domain, C3HC4 (zinc finger)"/>
    <property type="match status" value="1"/>
</dbReference>
<dbReference type="InterPro" id="IPR029063">
    <property type="entry name" value="SAM-dependent_MTases_sf"/>
</dbReference>
<dbReference type="Gene3D" id="3.40.50.150">
    <property type="entry name" value="Vaccinia Virus protein VP39"/>
    <property type="match status" value="2"/>
</dbReference>
<keyword evidence="9" id="KW-0175">Coiled coil</keyword>
<proteinExistence type="predicted"/>
<dbReference type="Pfam" id="PF18358">
    <property type="entry name" value="Tudor_4"/>
    <property type="match status" value="1"/>
</dbReference>
<dbReference type="GO" id="GO:0004842">
    <property type="term" value="F:ubiquitin-protein transferase activity"/>
    <property type="evidence" value="ECO:0007669"/>
    <property type="project" value="TreeGrafter"/>
</dbReference>
<dbReference type="SUPFAM" id="SSF63748">
    <property type="entry name" value="Tudor/PWWP/MBT"/>
    <property type="match status" value="1"/>
</dbReference>
<protein>
    <recommendedName>
        <fullName evidence="11">PHD-type domain-containing protein</fullName>
    </recommendedName>
</protein>
<dbReference type="InterPro" id="IPR034732">
    <property type="entry name" value="EPHD"/>
</dbReference>
<dbReference type="InterPro" id="IPR001965">
    <property type="entry name" value="Znf_PHD"/>
</dbReference>
<organism evidence="12 13">
    <name type="scientific">Hesseltinella vesiculosa</name>
    <dbReference type="NCBI Taxonomy" id="101127"/>
    <lineage>
        <taxon>Eukaryota</taxon>
        <taxon>Fungi</taxon>
        <taxon>Fungi incertae sedis</taxon>
        <taxon>Mucoromycota</taxon>
        <taxon>Mucoromycotina</taxon>
        <taxon>Mucoromycetes</taxon>
        <taxon>Mucorales</taxon>
        <taxon>Cunninghamellaceae</taxon>
        <taxon>Hesseltinella</taxon>
    </lineage>
</organism>
<dbReference type="GO" id="GO:0045944">
    <property type="term" value="P:positive regulation of transcription by RNA polymerase II"/>
    <property type="evidence" value="ECO:0007669"/>
    <property type="project" value="TreeGrafter"/>
</dbReference>
<accession>A0A1X2GB01</accession>
<dbReference type="STRING" id="101127.A0A1X2GB01"/>
<dbReference type="Gene3D" id="3.30.60.90">
    <property type="match status" value="1"/>
</dbReference>
<feature type="region of interest" description="Disordered" evidence="10">
    <location>
        <begin position="268"/>
        <end position="304"/>
    </location>
</feature>
<dbReference type="SUPFAM" id="SSF57850">
    <property type="entry name" value="RING/U-box"/>
    <property type="match status" value="1"/>
</dbReference>
<feature type="region of interest" description="Disordered" evidence="10">
    <location>
        <begin position="454"/>
        <end position="584"/>
    </location>
</feature>
<feature type="compositionally biased region" description="Low complexity" evidence="10">
    <location>
        <begin position="506"/>
        <end position="531"/>
    </location>
</feature>
<dbReference type="Proteomes" id="UP000242146">
    <property type="component" value="Unassembled WGS sequence"/>
</dbReference>
<dbReference type="PANTHER" id="PTHR13763">
    <property type="entry name" value="BREAST CANCER TYPE 1 SUSCEPTIBILITY PROTEIN BRCA1"/>
    <property type="match status" value="1"/>
</dbReference>
<feature type="region of interest" description="Disordered" evidence="10">
    <location>
        <begin position="166"/>
        <end position="191"/>
    </location>
</feature>
<dbReference type="PROSITE" id="PS51805">
    <property type="entry name" value="EPHD"/>
    <property type="match status" value="1"/>
</dbReference>
<keyword evidence="2" id="KW-0479">Metal-binding</keyword>
<dbReference type="InterPro" id="IPR031099">
    <property type="entry name" value="BRCA1-associated"/>
</dbReference>